<dbReference type="EMBL" id="UINC01034373">
    <property type="protein sequence ID" value="SVB25118.1"/>
    <property type="molecule type" value="Genomic_DNA"/>
</dbReference>
<accession>A0A382CFZ4</accession>
<gene>
    <name evidence="1" type="ORF">METZ01_LOCUS177972</name>
</gene>
<name>A0A382CFZ4_9ZZZZ</name>
<evidence type="ECO:0000313" key="1">
    <source>
        <dbReference type="EMBL" id="SVB25118.1"/>
    </source>
</evidence>
<protein>
    <submittedName>
        <fullName evidence="1">Uncharacterized protein</fullName>
    </submittedName>
</protein>
<proteinExistence type="predicted"/>
<reference evidence="1" key="1">
    <citation type="submission" date="2018-05" db="EMBL/GenBank/DDBJ databases">
        <authorList>
            <person name="Lanie J.A."/>
            <person name="Ng W.-L."/>
            <person name="Kazmierczak K.M."/>
            <person name="Andrzejewski T.M."/>
            <person name="Davidsen T.M."/>
            <person name="Wayne K.J."/>
            <person name="Tettelin H."/>
            <person name="Glass J.I."/>
            <person name="Rusch D."/>
            <person name="Podicherti R."/>
            <person name="Tsui H.-C.T."/>
            <person name="Winkler M.E."/>
        </authorList>
    </citation>
    <scope>NUCLEOTIDE SEQUENCE</scope>
</reference>
<dbReference type="AlphaFoldDB" id="A0A382CFZ4"/>
<sequence>MKNALVHEINTMMPDLSGQTDHIKLLIKDKDGAYIQSPINITNVSEENKEKAKREIFNLQALETLLNENTIDYSYQEMNVPIKQRDTRYEWESKLTYSRLTYNECLLILLGINPTLSDLLHEDLFKIKKENELFDTKLRSLNLVCFRQHENNRLRRRFPKMHINTKTFILWAIEERLLKQTLASNTEPNFRIQTKNQQYLVNTIARKIITDDDNATRSHISNCVSSELEKKHKIRLKSGTIRREYLGKHPLY</sequence>
<organism evidence="1">
    <name type="scientific">marine metagenome</name>
    <dbReference type="NCBI Taxonomy" id="408172"/>
    <lineage>
        <taxon>unclassified sequences</taxon>
        <taxon>metagenomes</taxon>
        <taxon>ecological metagenomes</taxon>
    </lineage>
</organism>